<feature type="transmembrane region" description="Helical" evidence="5">
    <location>
        <begin position="193"/>
        <end position="215"/>
    </location>
</feature>
<sequence length="224" mass="26163">MNNIIIEPAVFNDINLTCTRPLLWSQAAAESRTPRLYVCIIAAIIHSIFWLQLAFSSSIRLKSLQWIYAYLITDILLLFRFFFLYIIGTRSIECEPSQFWVSFICIIQATMDNYLNIIEVYILLALNVCRYVQITYNKDVYRLYAKQLISAHLTVYLLPFFILLIQFPLGWAILVKSVDESCDVRYSSIYTQIMNLIFAFVLPIILNILVLYISARRVRLTTTL</sequence>
<dbReference type="EMBL" id="CAJNOJ010001017">
    <property type="protein sequence ID" value="CAF1538764.1"/>
    <property type="molecule type" value="Genomic_DNA"/>
</dbReference>
<evidence type="ECO:0000256" key="2">
    <source>
        <dbReference type="ARBA" id="ARBA00022692"/>
    </source>
</evidence>
<evidence type="ECO:0000256" key="3">
    <source>
        <dbReference type="ARBA" id="ARBA00022989"/>
    </source>
</evidence>
<dbReference type="Proteomes" id="UP000663828">
    <property type="component" value="Unassembled WGS sequence"/>
</dbReference>
<accession>A0A816G068</accession>
<dbReference type="Proteomes" id="UP000663852">
    <property type="component" value="Unassembled WGS sequence"/>
</dbReference>
<comment type="subcellular location">
    <subcellularLocation>
        <location evidence="1">Membrane</location>
    </subcellularLocation>
</comment>
<evidence type="ECO:0000313" key="7">
    <source>
        <dbReference type="EMBL" id="CAF1538764.1"/>
    </source>
</evidence>
<evidence type="ECO:0000256" key="4">
    <source>
        <dbReference type="ARBA" id="ARBA00023136"/>
    </source>
</evidence>
<dbReference type="EMBL" id="CAJNOR010012573">
    <property type="protein sequence ID" value="CAF1668506.1"/>
    <property type="molecule type" value="Genomic_DNA"/>
</dbReference>
<dbReference type="PROSITE" id="PS50262">
    <property type="entry name" value="G_PROTEIN_RECEP_F1_2"/>
    <property type="match status" value="1"/>
</dbReference>
<keyword evidence="9" id="KW-1185">Reference proteome</keyword>
<dbReference type="AlphaFoldDB" id="A0A816G068"/>
<organism evidence="8 9">
    <name type="scientific">Adineta ricciae</name>
    <name type="common">Rotifer</name>
    <dbReference type="NCBI Taxonomy" id="249248"/>
    <lineage>
        <taxon>Eukaryota</taxon>
        <taxon>Metazoa</taxon>
        <taxon>Spiralia</taxon>
        <taxon>Gnathifera</taxon>
        <taxon>Rotifera</taxon>
        <taxon>Eurotatoria</taxon>
        <taxon>Bdelloidea</taxon>
        <taxon>Adinetida</taxon>
        <taxon>Adinetidae</taxon>
        <taxon>Adineta</taxon>
    </lineage>
</organism>
<feature type="transmembrane region" description="Helical" evidence="5">
    <location>
        <begin position="35"/>
        <end position="55"/>
    </location>
</feature>
<dbReference type="GO" id="GO:0016020">
    <property type="term" value="C:membrane"/>
    <property type="evidence" value="ECO:0007669"/>
    <property type="project" value="UniProtKB-SubCell"/>
</dbReference>
<feature type="transmembrane region" description="Helical" evidence="5">
    <location>
        <begin position="153"/>
        <end position="173"/>
    </location>
</feature>
<evidence type="ECO:0000313" key="9">
    <source>
        <dbReference type="Proteomes" id="UP000663828"/>
    </source>
</evidence>
<dbReference type="InterPro" id="IPR017452">
    <property type="entry name" value="GPCR_Rhodpsn_7TM"/>
</dbReference>
<feature type="domain" description="G-protein coupled receptors family 1 profile" evidence="6">
    <location>
        <begin position="45"/>
        <end position="224"/>
    </location>
</feature>
<feature type="transmembrane region" description="Helical" evidence="5">
    <location>
        <begin position="67"/>
        <end position="87"/>
    </location>
</feature>
<keyword evidence="2 5" id="KW-0812">Transmembrane</keyword>
<keyword evidence="3 5" id="KW-1133">Transmembrane helix</keyword>
<evidence type="ECO:0000256" key="5">
    <source>
        <dbReference type="SAM" id="Phobius"/>
    </source>
</evidence>
<comment type="caution">
    <text evidence="8">The sequence shown here is derived from an EMBL/GenBank/DDBJ whole genome shotgun (WGS) entry which is preliminary data.</text>
</comment>
<gene>
    <name evidence="7" type="ORF">EDS130_LOCUS45154</name>
    <name evidence="8" type="ORF">XAT740_LOCUS58226</name>
</gene>
<keyword evidence="4 5" id="KW-0472">Membrane</keyword>
<reference evidence="8" key="1">
    <citation type="submission" date="2021-02" db="EMBL/GenBank/DDBJ databases">
        <authorList>
            <person name="Nowell W R."/>
        </authorList>
    </citation>
    <scope>NUCLEOTIDE SEQUENCE</scope>
</reference>
<name>A0A816G068_ADIRI</name>
<proteinExistence type="predicted"/>
<dbReference type="OrthoDB" id="10032875at2759"/>
<evidence type="ECO:0000259" key="6">
    <source>
        <dbReference type="PROSITE" id="PS50262"/>
    </source>
</evidence>
<evidence type="ECO:0000256" key="1">
    <source>
        <dbReference type="ARBA" id="ARBA00004370"/>
    </source>
</evidence>
<protein>
    <recommendedName>
        <fullName evidence="6">G-protein coupled receptors family 1 profile domain-containing protein</fullName>
    </recommendedName>
</protein>
<evidence type="ECO:0000313" key="8">
    <source>
        <dbReference type="EMBL" id="CAF1668506.1"/>
    </source>
</evidence>